<gene>
    <name evidence="1" type="ORF">INQ84_03365</name>
</gene>
<reference evidence="1" key="1">
    <citation type="journal article" date="2021" name="Front. Microbiol.">
        <title>Generation of Tetracycline and Rifamycin Resistant Chlamydia Suis Recombinants.</title>
        <authorList>
            <person name="Marti H."/>
            <person name="Bommana S."/>
            <person name="Read T.D."/>
            <person name="Pesch T."/>
            <person name="Prahauser B."/>
            <person name="Dean D."/>
            <person name="Borel N."/>
        </authorList>
    </citation>
    <scope>NUCLEOTIDE SEQUENCE</scope>
    <source>
        <strain evidence="1">208.1</strain>
    </source>
</reference>
<protein>
    <submittedName>
        <fullName evidence="1">Uncharacterized protein</fullName>
    </submittedName>
</protein>
<proteinExistence type="predicted"/>
<accession>A0AAQ0EMH9</accession>
<dbReference type="Proteomes" id="UP000825134">
    <property type="component" value="Chromosome"/>
</dbReference>
<dbReference type="EMBL" id="CP063185">
    <property type="protein sequence ID" value="QYC74136.1"/>
    <property type="molecule type" value="Genomic_DNA"/>
</dbReference>
<name>A0AAQ0EMH9_9CHLA</name>
<sequence length="284" mass="31058">MSASDKIINDCRFDFDTTVHGDLLASNLITEGDITVKTISATETFAVGRDVDVKTQDIVVNGLTGAAGYDLTTQNKISINLNGNRLSNVKRPVNDTEPVPANYIRTPEYFFCSLNEGARIEWGQGKPLPLIGPSRLVYQSSRIDEFIRFADFERGSGNADDVRINLDGTTGVQLLAKGVYIINVGLGKRWGWNNGYGGDYCLGIPSGKEYSESSTFSRGGYYASTAVGTAIHVRHDIPNPDGPFKKSDENIMKTLLEVRYKSGKDHSSLSTFYFGVLVYPEIGG</sequence>
<dbReference type="AlphaFoldDB" id="A0AAQ0EMH9"/>
<dbReference type="RefSeq" id="WP_219664291.1">
    <property type="nucleotide sequence ID" value="NZ_CP063064.1"/>
</dbReference>
<evidence type="ECO:0000313" key="2">
    <source>
        <dbReference type="Proteomes" id="UP000825134"/>
    </source>
</evidence>
<evidence type="ECO:0000313" key="1">
    <source>
        <dbReference type="EMBL" id="QYC74136.1"/>
    </source>
</evidence>
<organism evidence="1 2">
    <name type="scientific">Chlamydia suis</name>
    <dbReference type="NCBI Taxonomy" id="83559"/>
    <lineage>
        <taxon>Bacteria</taxon>
        <taxon>Pseudomonadati</taxon>
        <taxon>Chlamydiota</taxon>
        <taxon>Chlamydiia</taxon>
        <taxon>Chlamydiales</taxon>
        <taxon>Chlamydiaceae</taxon>
        <taxon>Chlamydia/Chlamydophila group</taxon>
        <taxon>Chlamydia</taxon>
    </lineage>
</organism>